<dbReference type="RefSeq" id="WP_094788170.1">
    <property type="nucleotide sequence ID" value="NZ_NDXW01000001.1"/>
</dbReference>
<dbReference type="InterPro" id="IPR000835">
    <property type="entry name" value="HTH_MarR-typ"/>
</dbReference>
<evidence type="ECO:0000313" key="8">
    <source>
        <dbReference type="Proteomes" id="UP000257039"/>
    </source>
</evidence>
<comment type="subcellular location">
    <subcellularLocation>
        <location evidence="1">Cytoplasm</location>
    </subcellularLocation>
</comment>
<dbReference type="SUPFAM" id="SSF46785">
    <property type="entry name" value="Winged helix' DNA-binding domain"/>
    <property type="match status" value="1"/>
</dbReference>
<dbReference type="SMART" id="SM00347">
    <property type="entry name" value="HTH_MARR"/>
    <property type="match status" value="1"/>
</dbReference>
<dbReference type="GO" id="GO:0006950">
    <property type="term" value="P:response to stress"/>
    <property type="evidence" value="ECO:0007669"/>
    <property type="project" value="TreeGrafter"/>
</dbReference>
<proteinExistence type="predicted"/>
<dbReference type="PANTHER" id="PTHR33164">
    <property type="entry name" value="TRANSCRIPTIONAL REGULATOR, MARR FAMILY"/>
    <property type="match status" value="1"/>
</dbReference>
<dbReference type="Gene3D" id="1.10.10.10">
    <property type="entry name" value="Winged helix-like DNA-binding domain superfamily/Winged helix DNA-binding domain"/>
    <property type="match status" value="1"/>
</dbReference>
<name>A0A4V1INW6_9GAMM</name>
<protein>
    <submittedName>
        <fullName evidence="7">MarR family transcriptional regulator</fullName>
    </submittedName>
</protein>
<accession>A0A4V1INW6</accession>
<comment type="caution">
    <text evidence="7">The sequence shown here is derived from an EMBL/GenBank/DDBJ whole genome shotgun (WGS) entry which is preliminary data.</text>
</comment>
<evidence type="ECO:0000313" key="7">
    <source>
        <dbReference type="EMBL" id="RDH45161.1"/>
    </source>
</evidence>
<dbReference type="Proteomes" id="UP000257039">
    <property type="component" value="Unassembled WGS sequence"/>
</dbReference>
<dbReference type="Pfam" id="PF22381">
    <property type="entry name" value="Staph_reg_Sar_Rot"/>
    <property type="match status" value="1"/>
</dbReference>
<organism evidence="7 8">
    <name type="scientific">Zooshikella ganghwensis</name>
    <dbReference type="NCBI Taxonomy" id="202772"/>
    <lineage>
        <taxon>Bacteria</taxon>
        <taxon>Pseudomonadati</taxon>
        <taxon>Pseudomonadota</taxon>
        <taxon>Gammaproteobacteria</taxon>
        <taxon>Oceanospirillales</taxon>
        <taxon>Zooshikellaceae</taxon>
        <taxon>Zooshikella</taxon>
    </lineage>
</organism>
<evidence type="ECO:0000259" key="6">
    <source>
        <dbReference type="PROSITE" id="PS50995"/>
    </source>
</evidence>
<keyword evidence="8" id="KW-1185">Reference proteome</keyword>
<reference evidence="7 8" key="1">
    <citation type="submission" date="2017-04" db="EMBL/GenBank/DDBJ databases">
        <title>Draft genome sequence of Zooshikella ganghwensis VG4 isolated from Red Sea sediments.</title>
        <authorList>
            <person name="Rehman Z."/>
            <person name="Alam I."/>
            <person name="Kamau A."/>
            <person name="Bajic V."/>
            <person name="Leiknes T."/>
        </authorList>
    </citation>
    <scope>NUCLEOTIDE SEQUENCE [LARGE SCALE GENOMIC DNA]</scope>
    <source>
        <strain evidence="7 8">VG4</strain>
    </source>
</reference>
<keyword evidence="3" id="KW-0805">Transcription regulation</keyword>
<evidence type="ECO:0000256" key="3">
    <source>
        <dbReference type="ARBA" id="ARBA00023015"/>
    </source>
</evidence>
<dbReference type="InterPro" id="IPR036390">
    <property type="entry name" value="WH_DNA-bd_sf"/>
</dbReference>
<keyword evidence="5" id="KW-0804">Transcription</keyword>
<keyword evidence="2" id="KW-0963">Cytoplasm</keyword>
<keyword evidence="4" id="KW-0238">DNA-binding</keyword>
<evidence type="ECO:0000256" key="1">
    <source>
        <dbReference type="ARBA" id="ARBA00004496"/>
    </source>
</evidence>
<evidence type="ECO:0000256" key="5">
    <source>
        <dbReference type="ARBA" id="ARBA00023163"/>
    </source>
</evidence>
<feature type="domain" description="HTH marR-type" evidence="6">
    <location>
        <begin position="15"/>
        <end position="145"/>
    </location>
</feature>
<dbReference type="InterPro" id="IPR039422">
    <property type="entry name" value="MarR/SlyA-like"/>
</dbReference>
<dbReference type="PANTHER" id="PTHR33164:SF100">
    <property type="entry name" value="OSPR"/>
    <property type="match status" value="1"/>
</dbReference>
<sequence>MTSEKQPASARLVLEKQVCFPLYSAANAVVRAYRPLLEAIDLTYLQYIVMMVLWSQNGINVKELGHKLHLDSGTLTPMLKRLESKGFVIRKRGEHDERVRELYLTQAGEDLKEKAQSVPEAIACKIDLSLDELIQLKYLCEKVLTKLS</sequence>
<dbReference type="PRINTS" id="PR00598">
    <property type="entry name" value="HTHMARR"/>
</dbReference>
<dbReference type="GO" id="GO:0003677">
    <property type="term" value="F:DNA binding"/>
    <property type="evidence" value="ECO:0007669"/>
    <property type="project" value="UniProtKB-KW"/>
</dbReference>
<dbReference type="InterPro" id="IPR036388">
    <property type="entry name" value="WH-like_DNA-bd_sf"/>
</dbReference>
<dbReference type="FunFam" id="1.10.10.10:FF:000163">
    <property type="entry name" value="MarR family transcriptional regulator"/>
    <property type="match status" value="1"/>
</dbReference>
<dbReference type="InterPro" id="IPR055166">
    <property type="entry name" value="Transc_reg_Sar_Rot_HTH"/>
</dbReference>
<gene>
    <name evidence="7" type="ORF">B9G39_17885</name>
</gene>
<dbReference type="GO" id="GO:0003700">
    <property type="term" value="F:DNA-binding transcription factor activity"/>
    <property type="evidence" value="ECO:0007669"/>
    <property type="project" value="InterPro"/>
</dbReference>
<dbReference type="PROSITE" id="PS50995">
    <property type="entry name" value="HTH_MARR_2"/>
    <property type="match status" value="1"/>
</dbReference>
<dbReference type="AlphaFoldDB" id="A0A4V1INW6"/>
<dbReference type="GO" id="GO:0005737">
    <property type="term" value="C:cytoplasm"/>
    <property type="evidence" value="ECO:0007669"/>
    <property type="project" value="UniProtKB-SubCell"/>
</dbReference>
<dbReference type="EMBL" id="NDXW01000001">
    <property type="protein sequence ID" value="RDH45161.1"/>
    <property type="molecule type" value="Genomic_DNA"/>
</dbReference>
<evidence type="ECO:0000256" key="4">
    <source>
        <dbReference type="ARBA" id="ARBA00023125"/>
    </source>
</evidence>
<evidence type="ECO:0000256" key="2">
    <source>
        <dbReference type="ARBA" id="ARBA00022490"/>
    </source>
</evidence>